<evidence type="ECO:0000256" key="3">
    <source>
        <dbReference type="ARBA" id="ARBA00022475"/>
    </source>
</evidence>
<feature type="transmembrane region" description="Helical" evidence="8">
    <location>
        <begin position="140"/>
        <end position="160"/>
    </location>
</feature>
<keyword evidence="4 8" id="KW-0812">Transmembrane</keyword>
<keyword evidence="6 8" id="KW-0472">Membrane</keyword>
<dbReference type="InterPro" id="IPR035906">
    <property type="entry name" value="MetI-like_sf"/>
</dbReference>
<dbReference type="InterPro" id="IPR000515">
    <property type="entry name" value="MetI-like"/>
</dbReference>
<organism evidence="10 11">
    <name type="scientific">Haladaptatus pallidirubidus</name>
    <dbReference type="NCBI Taxonomy" id="1008152"/>
    <lineage>
        <taxon>Archaea</taxon>
        <taxon>Methanobacteriati</taxon>
        <taxon>Methanobacteriota</taxon>
        <taxon>Stenosarchaea group</taxon>
        <taxon>Halobacteria</taxon>
        <taxon>Halobacteriales</taxon>
        <taxon>Haladaptataceae</taxon>
        <taxon>Haladaptatus</taxon>
    </lineage>
</organism>
<dbReference type="Gene3D" id="1.10.3720.10">
    <property type="entry name" value="MetI-like"/>
    <property type="match status" value="1"/>
</dbReference>
<keyword evidence="2 8" id="KW-0813">Transport</keyword>
<dbReference type="PROSITE" id="PS50928">
    <property type="entry name" value="ABC_TM1"/>
    <property type="match status" value="1"/>
</dbReference>
<evidence type="ECO:0000313" key="11">
    <source>
        <dbReference type="Proteomes" id="UP001501729"/>
    </source>
</evidence>
<dbReference type="SUPFAM" id="SSF161098">
    <property type="entry name" value="MetI-like"/>
    <property type="match status" value="1"/>
</dbReference>
<feature type="transmembrane region" description="Helical" evidence="8">
    <location>
        <begin position="267"/>
        <end position="290"/>
    </location>
</feature>
<dbReference type="InterPro" id="IPR050366">
    <property type="entry name" value="BP-dependent_transpt_permease"/>
</dbReference>
<dbReference type="InterPro" id="IPR025966">
    <property type="entry name" value="OppC_N"/>
</dbReference>
<keyword evidence="5 8" id="KW-1133">Transmembrane helix</keyword>
<evidence type="ECO:0000256" key="4">
    <source>
        <dbReference type="ARBA" id="ARBA00022692"/>
    </source>
</evidence>
<feature type="domain" description="ABC transmembrane type-1" evidence="9">
    <location>
        <begin position="101"/>
        <end position="290"/>
    </location>
</feature>
<dbReference type="Proteomes" id="UP001501729">
    <property type="component" value="Unassembled WGS sequence"/>
</dbReference>
<dbReference type="Pfam" id="PF00528">
    <property type="entry name" value="BPD_transp_1"/>
    <property type="match status" value="1"/>
</dbReference>
<gene>
    <name evidence="10" type="ORF">GCM10025751_49190</name>
</gene>
<evidence type="ECO:0000256" key="7">
    <source>
        <dbReference type="ARBA" id="ARBA00024202"/>
    </source>
</evidence>
<reference evidence="10 11" key="1">
    <citation type="journal article" date="2019" name="Int. J. Syst. Evol. Microbiol.">
        <title>The Global Catalogue of Microorganisms (GCM) 10K type strain sequencing project: providing services to taxonomists for standard genome sequencing and annotation.</title>
        <authorList>
            <consortium name="The Broad Institute Genomics Platform"/>
            <consortium name="The Broad Institute Genome Sequencing Center for Infectious Disease"/>
            <person name="Wu L."/>
            <person name="Ma J."/>
        </authorList>
    </citation>
    <scope>NUCLEOTIDE SEQUENCE [LARGE SCALE GENOMIC DNA]</scope>
    <source>
        <strain evidence="10 11">JCM 17504</strain>
    </source>
</reference>
<sequence>MHEMSLESDLKEPTPFERAHSQYQAIVQSRKLRQFKSNRLNLIGLALVLLVVSSALLAPWIAPYEPNEQDLLNRLDSPSSEHIMGTDQLGRDMFSRLLYGAQISLRVALVVVAITLMIGTFVGVVAGYAGGWVDEALMRFVDILLAFPGILLALVIAGILGPSLTNIMIALAVVGWTQYARIIRGSVLSIKEKEFIKAARLMDVSKPRIIWRHVLPNVITPVVVLATMDMAYVILGTAGLSFLGLGAQPPTPEWGAMLSQGRNHIQTAWWVVNFPGLVIMITVLGFNLLGDGLRDVLDPRDLGDVEGKSL</sequence>
<feature type="transmembrane region" description="Helical" evidence="8">
    <location>
        <begin position="103"/>
        <end position="128"/>
    </location>
</feature>
<comment type="caution">
    <text evidence="10">The sequence shown here is derived from an EMBL/GenBank/DDBJ whole genome shotgun (WGS) entry which is preliminary data.</text>
</comment>
<dbReference type="GO" id="GO:0055085">
    <property type="term" value="P:transmembrane transport"/>
    <property type="evidence" value="ECO:0007669"/>
    <property type="project" value="InterPro"/>
</dbReference>
<comment type="subcellular location">
    <subcellularLocation>
        <location evidence="1 8">Cell membrane</location>
        <topology evidence="1 8">Multi-pass membrane protein</topology>
    </subcellularLocation>
</comment>
<dbReference type="GO" id="GO:0005886">
    <property type="term" value="C:plasma membrane"/>
    <property type="evidence" value="ECO:0007669"/>
    <property type="project" value="UniProtKB-SubCell"/>
</dbReference>
<evidence type="ECO:0000256" key="5">
    <source>
        <dbReference type="ARBA" id="ARBA00022989"/>
    </source>
</evidence>
<comment type="similarity">
    <text evidence="7">Belongs to the binding-protein-dependent transport system permease family. OppBC subfamily.</text>
</comment>
<keyword evidence="3" id="KW-1003">Cell membrane</keyword>
<dbReference type="EMBL" id="BAABKX010000022">
    <property type="protein sequence ID" value="GAA5062207.1"/>
    <property type="molecule type" value="Genomic_DNA"/>
</dbReference>
<dbReference type="CDD" id="cd06261">
    <property type="entry name" value="TM_PBP2"/>
    <property type="match status" value="1"/>
</dbReference>
<keyword evidence="11" id="KW-1185">Reference proteome</keyword>
<proteinExistence type="inferred from homology"/>
<dbReference type="NCBIfam" id="NF045474">
    <property type="entry name" value="Opp2C"/>
    <property type="match status" value="1"/>
</dbReference>
<accession>A0AAV3UPD3</accession>
<evidence type="ECO:0000256" key="1">
    <source>
        <dbReference type="ARBA" id="ARBA00004651"/>
    </source>
</evidence>
<dbReference type="AlphaFoldDB" id="A0AAV3UPD3"/>
<dbReference type="PANTHER" id="PTHR43386:SF1">
    <property type="entry name" value="D,D-DIPEPTIDE TRANSPORT SYSTEM PERMEASE PROTEIN DDPC-RELATED"/>
    <property type="match status" value="1"/>
</dbReference>
<evidence type="ECO:0000256" key="2">
    <source>
        <dbReference type="ARBA" id="ARBA00022448"/>
    </source>
</evidence>
<evidence type="ECO:0000256" key="6">
    <source>
        <dbReference type="ARBA" id="ARBA00023136"/>
    </source>
</evidence>
<evidence type="ECO:0000313" key="10">
    <source>
        <dbReference type="EMBL" id="GAA5062207.1"/>
    </source>
</evidence>
<evidence type="ECO:0000259" key="9">
    <source>
        <dbReference type="PROSITE" id="PS50928"/>
    </source>
</evidence>
<name>A0AAV3UPD3_9EURY</name>
<dbReference type="Pfam" id="PF12911">
    <property type="entry name" value="OppC_N"/>
    <property type="match status" value="1"/>
</dbReference>
<protein>
    <submittedName>
        <fullName evidence="10">ABC transporter permease</fullName>
    </submittedName>
</protein>
<evidence type="ECO:0000256" key="8">
    <source>
        <dbReference type="RuleBase" id="RU363032"/>
    </source>
</evidence>
<feature type="transmembrane region" description="Helical" evidence="8">
    <location>
        <begin position="218"/>
        <end position="247"/>
    </location>
</feature>
<dbReference type="InterPro" id="IPR053385">
    <property type="entry name" value="ABC_transport_permease"/>
</dbReference>
<feature type="transmembrane region" description="Helical" evidence="8">
    <location>
        <begin position="40"/>
        <end position="62"/>
    </location>
</feature>
<dbReference type="PANTHER" id="PTHR43386">
    <property type="entry name" value="OLIGOPEPTIDE TRANSPORT SYSTEM PERMEASE PROTEIN APPC"/>
    <property type="match status" value="1"/>
</dbReference>